<dbReference type="SUPFAM" id="SSF54593">
    <property type="entry name" value="Glyoxalase/Bleomycin resistance protein/Dihydroxybiphenyl dioxygenase"/>
    <property type="match status" value="1"/>
</dbReference>
<dbReference type="PROSITE" id="PS51819">
    <property type="entry name" value="VOC"/>
    <property type="match status" value="1"/>
</dbReference>
<proteinExistence type="predicted"/>
<comment type="caution">
    <text evidence="2">The sequence shown here is derived from an EMBL/GenBank/DDBJ whole genome shotgun (WGS) entry which is preliminary data.</text>
</comment>
<dbReference type="InterPro" id="IPR004360">
    <property type="entry name" value="Glyas_Fos-R_dOase_dom"/>
</dbReference>
<organism evidence="2 3">
    <name type="scientific">Serinibacter arcticus</name>
    <dbReference type="NCBI Taxonomy" id="1655435"/>
    <lineage>
        <taxon>Bacteria</taxon>
        <taxon>Bacillati</taxon>
        <taxon>Actinomycetota</taxon>
        <taxon>Actinomycetes</taxon>
        <taxon>Micrococcales</taxon>
        <taxon>Beutenbergiaceae</taxon>
        <taxon>Serinibacter</taxon>
    </lineage>
</organism>
<dbReference type="AlphaFoldDB" id="A0A2U1ZVW9"/>
<dbReference type="PANTHER" id="PTHR33993">
    <property type="entry name" value="GLYOXALASE-RELATED"/>
    <property type="match status" value="1"/>
</dbReference>
<reference evidence="2 3" key="1">
    <citation type="submission" date="2018-03" db="EMBL/GenBank/DDBJ databases">
        <title>Genome assembly of novel Miniimonas species PCH200.</title>
        <authorList>
            <person name="Thakur V."/>
            <person name="Kumar V."/>
            <person name="Singh D."/>
        </authorList>
    </citation>
    <scope>NUCLEOTIDE SEQUENCE [LARGE SCALE GENOMIC DNA]</scope>
    <source>
        <strain evidence="2 3">PCH200</strain>
    </source>
</reference>
<dbReference type="InterPro" id="IPR037523">
    <property type="entry name" value="VOC_core"/>
</dbReference>
<dbReference type="Pfam" id="PF00903">
    <property type="entry name" value="Glyoxalase"/>
    <property type="match status" value="1"/>
</dbReference>
<dbReference type="OrthoDB" id="4548523at2"/>
<evidence type="ECO:0000313" key="2">
    <source>
        <dbReference type="EMBL" id="PWD51136.1"/>
    </source>
</evidence>
<sequence>MSLRGFATLNFYADDVPAAVAWYTELLGIEPYFERQGPDGATAYVEFRVGDLEAELGIISSAWRRPDASSTPGGAVMHWAVDDLEATVARLLELGATEWEPITPRGEGFVTASVLDPFGNVLGVMTNPHYLEKLPAE</sequence>
<protein>
    <submittedName>
        <fullName evidence="2">Dioxygenase</fullName>
    </submittedName>
</protein>
<dbReference type="Gene3D" id="3.10.180.10">
    <property type="entry name" value="2,3-Dihydroxybiphenyl 1,2-Dioxygenase, domain 1"/>
    <property type="match status" value="1"/>
</dbReference>
<dbReference type="RefSeq" id="WP_109229517.1">
    <property type="nucleotide sequence ID" value="NZ_PYHR01000002.1"/>
</dbReference>
<dbReference type="InterPro" id="IPR029068">
    <property type="entry name" value="Glyas_Bleomycin-R_OHBP_Dase"/>
</dbReference>
<dbReference type="Proteomes" id="UP000245166">
    <property type="component" value="Unassembled WGS sequence"/>
</dbReference>
<keyword evidence="2" id="KW-0560">Oxidoreductase</keyword>
<dbReference type="EMBL" id="PYHR01000002">
    <property type="protein sequence ID" value="PWD51136.1"/>
    <property type="molecule type" value="Genomic_DNA"/>
</dbReference>
<evidence type="ECO:0000313" key="3">
    <source>
        <dbReference type="Proteomes" id="UP000245166"/>
    </source>
</evidence>
<evidence type="ECO:0000259" key="1">
    <source>
        <dbReference type="PROSITE" id="PS51819"/>
    </source>
</evidence>
<dbReference type="InterPro" id="IPR052164">
    <property type="entry name" value="Anthracycline_SecMetBiosynth"/>
</dbReference>
<dbReference type="GO" id="GO:0051213">
    <property type="term" value="F:dioxygenase activity"/>
    <property type="evidence" value="ECO:0007669"/>
    <property type="project" value="UniProtKB-KW"/>
</dbReference>
<name>A0A2U1ZVW9_9MICO</name>
<accession>A0A2U1ZVW9</accession>
<gene>
    <name evidence="2" type="ORF">C8046_11260</name>
</gene>
<keyword evidence="3" id="KW-1185">Reference proteome</keyword>
<keyword evidence="2" id="KW-0223">Dioxygenase</keyword>
<feature type="domain" description="VOC" evidence="1">
    <location>
        <begin position="5"/>
        <end position="127"/>
    </location>
</feature>